<evidence type="ECO:0000256" key="5">
    <source>
        <dbReference type="ARBA" id="ARBA00023136"/>
    </source>
</evidence>
<evidence type="ECO:0000256" key="2">
    <source>
        <dbReference type="ARBA" id="ARBA00022475"/>
    </source>
</evidence>
<evidence type="ECO:0000259" key="9">
    <source>
        <dbReference type="Pfam" id="PF12704"/>
    </source>
</evidence>
<feature type="domain" description="ABC3 transporter permease C-terminal" evidence="8">
    <location>
        <begin position="283"/>
        <end position="401"/>
    </location>
</feature>
<comment type="caution">
    <text evidence="10">The sequence shown here is derived from an EMBL/GenBank/DDBJ whole genome shotgun (WGS) entry which is preliminary data.</text>
</comment>
<dbReference type="Pfam" id="PF02687">
    <property type="entry name" value="FtsX"/>
    <property type="match status" value="2"/>
</dbReference>
<feature type="transmembrane region" description="Helical" evidence="7">
    <location>
        <begin position="424"/>
        <end position="444"/>
    </location>
</feature>
<dbReference type="AlphaFoldDB" id="A0A2S6Z5L2"/>
<dbReference type="InterPro" id="IPR025857">
    <property type="entry name" value="MacB_PCD"/>
</dbReference>
<dbReference type="NCBIfam" id="TIGR03434">
    <property type="entry name" value="ADOP"/>
    <property type="match status" value="1"/>
</dbReference>
<dbReference type="InterPro" id="IPR050250">
    <property type="entry name" value="Macrolide_Exporter_MacB"/>
</dbReference>
<dbReference type="Proteomes" id="UP000238270">
    <property type="component" value="Unassembled WGS sequence"/>
</dbReference>
<keyword evidence="2" id="KW-1003">Cell membrane</keyword>
<feature type="domain" description="MacB-like periplasmic core" evidence="9">
    <location>
        <begin position="427"/>
        <end position="659"/>
    </location>
</feature>
<keyword evidence="3 7" id="KW-0812">Transmembrane</keyword>
<evidence type="ECO:0000256" key="3">
    <source>
        <dbReference type="ARBA" id="ARBA00022692"/>
    </source>
</evidence>
<organism evidence="10 11">
    <name type="scientific">Xanthomonas arboricola pv. populi</name>
    <dbReference type="NCBI Taxonomy" id="487823"/>
    <lineage>
        <taxon>Bacteria</taxon>
        <taxon>Pseudomonadati</taxon>
        <taxon>Pseudomonadota</taxon>
        <taxon>Gammaproteobacteria</taxon>
        <taxon>Lysobacterales</taxon>
        <taxon>Lysobacteraceae</taxon>
        <taxon>Xanthomonas</taxon>
    </lineage>
</organism>
<gene>
    <name evidence="10" type="ORF">XaplCFBP3122_08530</name>
</gene>
<evidence type="ECO:0000256" key="4">
    <source>
        <dbReference type="ARBA" id="ARBA00022989"/>
    </source>
</evidence>
<comment type="similarity">
    <text evidence="6">Belongs to the ABC-4 integral membrane protein family.</text>
</comment>
<keyword evidence="5 7" id="KW-0472">Membrane</keyword>
<feature type="domain" description="MacB-like periplasmic core" evidence="9">
    <location>
        <begin position="26"/>
        <end position="234"/>
    </location>
</feature>
<dbReference type="PANTHER" id="PTHR30572:SF4">
    <property type="entry name" value="ABC TRANSPORTER PERMEASE YTRF"/>
    <property type="match status" value="1"/>
</dbReference>
<dbReference type="Pfam" id="PF12704">
    <property type="entry name" value="MacB_PCD"/>
    <property type="match status" value="2"/>
</dbReference>
<dbReference type="InterPro" id="IPR003838">
    <property type="entry name" value="ABC3_permease_C"/>
</dbReference>
<evidence type="ECO:0000256" key="1">
    <source>
        <dbReference type="ARBA" id="ARBA00004651"/>
    </source>
</evidence>
<evidence type="ECO:0000313" key="11">
    <source>
        <dbReference type="Proteomes" id="UP000238270"/>
    </source>
</evidence>
<dbReference type="InterPro" id="IPR017800">
    <property type="entry name" value="ADOP"/>
</dbReference>
<keyword evidence="4 7" id="KW-1133">Transmembrane helix</keyword>
<evidence type="ECO:0000256" key="6">
    <source>
        <dbReference type="ARBA" id="ARBA00038076"/>
    </source>
</evidence>
<proteinExistence type="inferred from homology"/>
<name>A0A2S6Z5L2_9XANT</name>
<feature type="transmembrane region" description="Helical" evidence="7">
    <location>
        <begin position="778"/>
        <end position="804"/>
    </location>
</feature>
<dbReference type="PANTHER" id="PTHR30572">
    <property type="entry name" value="MEMBRANE COMPONENT OF TRANSPORTER-RELATED"/>
    <property type="match status" value="1"/>
</dbReference>
<feature type="transmembrane region" description="Helical" evidence="7">
    <location>
        <begin position="744"/>
        <end position="766"/>
    </location>
</feature>
<evidence type="ECO:0000256" key="7">
    <source>
        <dbReference type="SAM" id="Phobius"/>
    </source>
</evidence>
<accession>A0A2S6Z5L2</accession>
<feature type="domain" description="ABC3 transporter permease C-terminal" evidence="8">
    <location>
        <begin position="694"/>
        <end position="807"/>
    </location>
</feature>
<comment type="subcellular location">
    <subcellularLocation>
        <location evidence="1">Cell membrane</location>
        <topology evidence="1">Multi-pass membrane protein</topology>
    </subcellularLocation>
</comment>
<protein>
    <recommendedName>
        <fullName evidence="12">Permease</fullName>
    </recommendedName>
</protein>
<evidence type="ECO:0000313" key="10">
    <source>
        <dbReference type="EMBL" id="PPT76724.1"/>
    </source>
</evidence>
<evidence type="ECO:0008006" key="12">
    <source>
        <dbReference type="Google" id="ProtNLM"/>
    </source>
</evidence>
<reference evidence="10 11" key="1">
    <citation type="submission" date="2016-08" db="EMBL/GenBank/DDBJ databases">
        <title>Evolution of the type three secretion system and type three effector repertoires in Xanthomonas.</title>
        <authorList>
            <person name="Merda D."/>
            <person name="Briand M."/>
            <person name="Bosis E."/>
            <person name="Rousseau C."/>
            <person name="Portier P."/>
            <person name="Jacques M.-A."/>
            <person name="Fischer-Le Saux M."/>
        </authorList>
    </citation>
    <scope>NUCLEOTIDE SEQUENCE [LARGE SCALE GENOMIC DNA]</scope>
    <source>
        <strain evidence="10 11">CFBP 3122</strain>
    </source>
</reference>
<dbReference type="RefSeq" id="WP_104597705.1">
    <property type="nucleotide sequence ID" value="NZ_MIGV01000007.1"/>
</dbReference>
<dbReference type="GO" id="GO:0005886">
    <property type="term" value="C:plasma membrane"/>
    <property type="evidence" value="ECO:0007669"/>
    <property type="project" value="UniProtKB-SubCell"/>
</dbReference>
<feature type="transmembrane region" description="Helical" evidence="7">
    <location>
        <begin position="333"/>
        <end position="355"/>
    </location>
</feature>
<feature type="transmembrane region" description="Helical" evidence="7">
    <location>
        <begin position="375"/>
        <end position="395"/>
    </location>
</feature>
<sequence>MMAPALLWREAWPSWRGLLRRPGYLLLAGLTLALGVATTTTVFALLDQALLAPLPFPQADRLVTLGRPSESGRNVAGPGYYAPLQKLPGLSSIGMLRGFPLPINIARGDTAEVARSISADRGFLQTLGMPMALGRNFDAQENRPGGPQAVILSHAFWQRYFGGDAAAIGSLLQVEGRAVPVVGVLPAQFPWADPFDLIQSMQPDLTTTNLSTNEIIVGRMQPGVRLEQVSAQTAAAITRLLRASPNMSEQWLQQLQREPPNALPLKESLYASNSGNTLWLFFAAAACVLLIAAVNLTSLMLLRALGRSHDSAVRAALGAPLVRLSLPALAEGLLIGVVGSIGGVVLAWVGLRLLASWVPVMWLRGDSAQLTGGSVLFALLAGAGTAVLAAALGIARSRRHNLVLELVGGGRAGWSLQAGRLGRALVVVQVAVAVVLLVGAALFARSLQQLSQVPMGFESRAATIFTLAPVKQRYATVADVVEQAGRIVERVQRMPGIALAGLSSNPPTTTQLSWSVSVADMPLFNVQYRLVTAGFLEVFQVPLLAGRAIAAGDVAGSEKVCVVSAAFARRYLQGDAVGKTVMLEDDGNNQRVAMRVVGVVGDVRQEGPAAPPPPIVYQPLAQMSEPMYQILRSFGALTYAVRTQAASQHVDEQALRAAIAEVAPQQPIADLQPMQALVASTTSQQKLNLLLVGLFAGLALLLAVVGLYAVMAVAVAARQHEFGVRAALGAPPARLLRQVLREASLQLGVGLAIGLGLAMALSRLLQRFLFDVRVADPLAIGGVLVTLAVAGLLAALVPALRAAWVSPMQALRLE</sequence>
<dbReference type="GO" id="GO:0022857">
    <property type="term" value="F:transmembrane transporter activity"/>
    <property type="evidence" value="ECO:0007669"/>
    <property type="project" value="TreeGrafter"/>
</dbReference>
<feature type="transmembrane region" description="Helical" evidence="7">
    <location>
        <begin position="689"/>
        <end position="715"/>
    </location>
</feature>
<evidence type="ECO:0000259" key="8">
    <source>
        <dbReference type="Pfam" id="PF02687"/>
    </source>
</evidence>
<dbReference type="EMBL" id="MIGV01000007">
    <property type="protein sequence ID" value="PPT76724.1"/>
    <property type="molecule type" value="Genomic_DNA"/>
</dbReference>
<feature type="transmembrane region" description="Helical" evidence="7">
    <location>
        <begin position="278"/>
        <end position="302"/>
    </location>
</feature>